<gene>
    <name evidence="1" type="ORF">SAMN04487775_11179</name>
</gene>
<proteinExistence type="predicted"/>
<keyword evidence="2" id="KW-1185">Reference proteome</keyword>
<name>A0A1I3N088_9SPIR</name>
<dbReference type="Pfam" id="PF13563">
    <property type="entry name" value="2_5_RNA_ligase2"/>
    <property type="match status" value="1"/>
</dbReference>
<keyword evidence="1" id="KW-0436">Ligase</keyword>
<dbReference type="PANTHER" id="PTHR36039">
    <property type="match status" value="1"/>
</dbReference>
<protein>
    <submittedName>
        <fullName evidence="1">2'-5' RNA ligase</fullName>
    </submittedName>
</protein>
<dbReference type="SUPFAM" id="SSF55144">
    <property type="entry name" value="LigT-like"/>
    <property type="match status" value="1"/>
</dbReference>
<organism evidence="1 2">
    <name type="scientific">Treponema bryantii</name>
    <dbReference type="NCBI Taxonomy" id="163"/>
    <lineage>
        <taxon>Bacteria</taxon>
        <taxon>Pseudomonadati</taxon>
        <taxon>Spirochaetota</taxon>
        <taxon>Spirochaetia</taxon>
        <taxon>Spirochaetales</taxon>
        <taxon>Treponemataceae</taxon>
        <taxon>Treponema</taxon>
    </lineage>
</organism>
<dbReference type="PANTHER" id="PTHR36039:SF2">
    <property type="entry name" value="RNA LIGASE_CYCLIC NUCLEOTIDE PHOSPHODIESTERASE FAMILY PROTEIN"/>
    <property type="match status" value="1"/>
</dbReference>
<dbReference type="Gene3D" id="3.90.1140.10">
    <property type="entry name" value="Cyclic phosphodiesterase"/>
    <property type="match status" value="1"/>
</dbReference>
<dbReference type="GO" id="GO:0016874">
    <property type="term" value="F:ligase activity"/>
    <property type="evidence" value="ECO:0007669"/>
    <property type="project" value="UniProtKB-KW"/>
</dbReference>
<dbReference type="AlphaFoldDB" id="A0A1I3N088"/>
<evidence type="ECO:0000313" key="1">
    <source>
        <dbReference type="EMBL" id="SFJ02602.1"/>
    </source>
</evidence>
<reference evidence="2" key="1">
    <citation type="submission" date="2016-10" db="EMBL/GenBank/DDBJ databases">
        <authorList>
            <person name="Varghese N."/>
            <person name="Submissions S."/>
        </authorList>
    </citation>
    <scope>NUCLEOTIDE SEQUENCE [LARGE SCALE GENOMIC DNA]</scope>
    <source>
        <strain evidence="2">XBD1002</strain>
    </source>
</reference>
<dbReference type="Proteomes" id="UP000182737">
    <property type="component" value="Unassembled WGS sequence"/>
</dbReference>
<dbReference type="InterPro" id="IPR009097">
    <property type="entry name" value="Cyclic_Pdiesterase"/>
</dbReference>
<dbReference type="RefSeq" id="WP_074933337.1">
    <property type="nucleotide sequence ID" value="NZ_FORI01000011.1"/>
</dbReference>
<accession>A0A1I3N088</accession>
<dbReference type="OrthoDB" id="463286at2"/>
<dbReference type="EMBL" id="FORI01000011">
    <property type="protein sequence ID" value="SFJ02602.1"/>
    <property type="molecule type" value="Genomic_DNA"/>
</dbReference>
<sequence>MFDSSLITYAVSLHFSQKVNDIVISTLQAIADETGNRFMIENKIPPHITIGAFHAAREEEAKLLQLVEDFAQEQKAGSVQFSEVGNFNGKVLFLQPEKNNFLSEINKKLHTLLLPEFEKAENGYYLPDIWFPHTTLATRLNQSQFSAAEEIAKKISLPLEAAIEELAVYQCSPFLELKKFGLSR</sequence>
<evidence type="ECO:0000313" key="2">
    <source>
        <dbReference type="Proteomes" id="UP000182737"/>
    </source>
</evidence>